<sequence>MTHPQDLNALMSAVVDLAREARRLARAGRNDVAEASADHFERGAANAYRNRNAPMLADHLTAVQTLVEELRARTGSGEADT</sequence>
<evidence type="ECO:0000313" key="1">
    <source>
        <dbReference type="EMBL" id="PYE52687.1"/>
    </source>
</evidence>
<gene>
    <name evidence="1" type="ORF">DES52_1124</name>
</gene>
<dbReference type="Proteomes" id="UP000248326">
    <property type="component" value="Unassembled WGS sequence"/>
</dbReference>
<dbReference type="EMBL" id="QJSX01000012">
    <property type="protein sequence ID" value="PYE52687.1"/>
    <property type="molecule type" value="Genomic_DNA"/>
</dbReference>
<accession>A0A318S915</accession>
<evidence type="ECO:0000313" key="2">
    <source>
        <dbReference type="Proteomes" id="UP000248326"/>
    </source>
</evidence>
<proteinExistence type="predicted"/>
<keyword evidence="2" id="KW-1185">Reference proteome</keyword>
<organism evidence="1 2">
    <name type="scientific">Deinococcus yavapaiensis KR-236</name>
    <dbReference type="NCBI Taxonomy" id="694435"/>
    <lineage>
        <taxon>Bacteria</taxon>
        <taxon>Thermotogati</taxon>
        <taxon>Deinococcota</taxon>
        <taxon>Deinococci</taxon>
        <taxon>Deinococcales</taxon>
        <taxon>Deinococcaceae</taxon>
        <taxon>Deinococcus</taxon>
    </lineage>
</organism>
<dbReference type="AlphaFoldDB" id="A0A318S915"/>
<name>A0A318S915_9DEIO</name>
<comment type="caution">
    <text evidence="1">The sequence shown here is derived from an EMBL/GenBank/DDBJ whole genome shotgun (WGS) entry which is preliminary data.</text>
</comment>
<reference evidence="1 2" key="1">
    <citation type="submission" date="2018-06" db="EMBL/GenBank/DDBJ databases">
        <title>Genomic Encyclopedia of Type Strains, Phase IV (KMG-IV): sequencing the most valuable type-strain genomes for metagenomic binning, comparative biology and taxonomic classification.</title>
        <authorList>
            <person name="Goeker M."/>
        </authorList>
    </citation>
    <scope>NUCLEOTIDE SEQUENCE [LARGE SCALE GENOMIC DNA]</scope>
    <source>
        <strain evidence="1 2">DSM 18048</strain>
    </source>
</reference>
<protein>
    <submittedName>
        <fullName evidence="1">Uncharacterized protein</fullName>
    </submittedName>
</protein>
<dbReference type="RefSeq" id="WP_110887590.1">
    <property type="nucleotide sequence ID" value="NZ_QJSX01000012.1"/>
</dbReference>